<evidence type="ECO:0000259" key="2">
    <source>
        <dbReference type="Pfam" id="PF04216"/>
    </source>
</evidence>
<dbReference type="GO" id="GO:0005829">
    <property type="term" value="C:cytosol"/>
    <property type="evidence" value="ECO:0007669"/>
    <property type="project" value="TreeGrafter"/>
</dbReference>
<dbReference type="GO" id="GO:0051604">
    <property type="term" value="P:protein maturation"/>
    <property type="evidence" value="ECO:0007669"/>
    <property type="project" value="TreeGrafter"/>
</dbReference>
<keyword evidence="6" id="KW-1185">Reference proteome</keyword>
<sequence length="346" mass="37898">MQRILERGEIESLDHTTIPRLRLPPADGVFGARAARLRKLAAGEVLGTPVSPELSGYLDLMAELVDAQDAVFESLTDADAELPDQNALDRARQYAMPPLPVTRERPAIWPTIFDRLLTFLVPTAAERPQLVPVLAALHALDKNALNALADDVLAQRTETLDAAQAPFVAAALQVLWTHRASKLLLKDVPVLEAATLCPVCGSHPVASVVRIGGQSQGYRYLHCELCASEWHMVRVKCSYCEKNANIAYQGVDNRSDEEIAASDSDANSAAKPLSNKLNKANDPQKVIRAETCDDCHNYRKIVNQEHDYEVEPLADDLASLTLDVLVTEAGYTRASMNPLLWFSAAE</sequence>
<dbReference type="InterPro" id="IPR056796">
    <property type="entry name" value="FdhE_C"/>
</dbReference>
<organism evidence="5 6">
    <name type="scientific">Glaciimonas immobilis</name>
    <dbReference type="NCBI Taxonomy" id="728004"/>
    <lineage>
        <taxon>Bacteria</taxon>
        <taxon>Pseudomonadati</taxon>
        <taxon>Pseudomonadota</taxon>
        <taxon>Betaproteobacteria</taxon>
        <taxon>Burkholderiales</taxon>
        <taxon>Oxalobacteraceae</taxon>
        <taxon>Glaciimonas</taxon>
    </lineage>
</organism>
<comment type="caution">
    <text evidence="5">The sequence shown here is derived from an EMBL/GenBank/DDBJ whole genome shotgun (WGS) entry which is preliminary data.</text>
</comment>
<reference evidence="5 6" key="1">
    <citation type="submission" date="2020-08" db="EMBL/GenBank/DDBJ databases">
        <title>Genomic Encyclopedia of Type Strains, Phase IV (KMG-IV): sequencing the most valuable type-strain genomes for metagenomic binning, comparative biology and taxonomic classification.</title>
        <authorList>
            <person name="Goeker M."/>
        </authorList>
    </citation>
    <scope>NUCLEOTIDE SEQUENCE [LARGE SCALE GENOMIC DNA]</scope>
    <source>
        <strain evidence="5 6">DSM 23240</strain>
    </source>
</reference>
<accession>A0A840RWG7</accession>
<feature type="domain" description="FdhE C-terminal" evidence="4">
    <location>
        <begin position="280"/>
        <end position="340"/>
    </location>
</feature>
<dbReference type="EMBL" id="JACHHQ010000009">
    <property type="protein sequence ID" value="MBB5201933.1"/>
    <property type="molecule type" value="Genomic_DNA"/>
</dbReference>
<evidence type="ECO:0000313" key="6">
    <source>
        <dbReference type="Proteomes" id="UP000571084"/>
    </source>
</evidence>
<dbReference type="Pfam" id="PF24859">
    <property type="entry name" value="FdhE_central"/>
    <property type="match status" value="1"/>
</dbReference>
<name>A0A840RWG7_9BURK</name>
<feature type="domain" description="FdhE N-terminal" evidence="2">
    <location>
        <begin position="18"/>
        <end position="188"/>
    </location>
</feature>
<dbReference type="Gene3D" id="3.90.1670.10">
    <property type="entry name" value="FdhE-like domain"/>
    <property type="match status" value="1"/>
</dbReference>
<keyword evidence="1" id="KW-0963">Cytoplasm</keyword>
<dbReference type="GO" id="GO:0008199">
    <property type="term" value="F:ferric iron binding"/>
    <property type="evidence" value="ECO:0007669"/>
    <property type="project" value="TreeGrafter"/>
</dbReference>
<evidence type="ECO:0000313" key="5">
    <source>
        <dbReference type="EMBL" id="MBB5201933.1"/>
    </source>
</evidence>
<dbReference type="RefSeq" id="WP_245182279.1">
    <property type="nucleotide sequence ID" value="NZ_JAAOZT010000005.1"/>
</dbReference>
<dbReference type="PIRSF" id="PIRSF018296">
    <property type="entry name" value="Format_dh_formtn"/>
    <property type="match status" value="1"/>
</dbReference>
<dbReference type="Proteomes" id="UP000571084">
    <property type="component" value="Unassembled WGS sequence"/>
</dbReference>
<evidence type="ECO:0000259" key="3">
    <source>
        <dbReference type="Pfam" id="PF24859"/>
    </source>
</evidence>
<evidence type="ECO:0000256" key="1">
    <source>
        <dbReference type="ARBA" id="ARBA00022490"/>
    </source>
</evidence>
<gene>
    <name evidence="5" type="ORF">HNR39_003795</name>
</gene>
<dbReference type="Pfam" id="PF04216">
    <property type="entry name" value="FdhE_N"/>
    <property type="match status" value="1"/>
</dbReference>
<proteinExistence type="predicted"/>
<dbReference type="AlphaFoldDB" id="A0A840RWG7"/>
<dbReference type="NCBIfam" id="TIGR01562">
    <property type="entry name" value="FdhE"/>
    <property type="match status" value="1"/>
</dbReference>
<protein>
    <submittedName>
        <fullName evidence="5">FdhE protein</fullName>
    </submittedName>
</protein>
<dbReference type="CDD" id="cd16341">
    <property type="entry name" value="FdhE"/>
    <property type="match status" value="1"/>
</dbReference>
<dbReference type="InterPro" id="IPR006452">
    <property type="entry name" value="Formate_DH_accessory"/>
</dbReference>
<dbReference type="Pfam" id="PF24860">
    <property type="entry name" value="FdhE_C"/>
    <property type="match status" value="1"/>
</dbReference>
<dbReference type="InterPro" id="IPR056797">
    <property type="entry name" value="FdhE_central"/>
</dbReference>
<dbReference type="PANTHER" id="PTHR37689">
    <property type="entry name" value="PROTEIN FDHE"/>
    <property type="match status" value="1"/>
</dbReference>
<dbReference type="SUPFAM" id="SSF144020">
    <property type="entry name" value="FdhE-like"/>
    <property type="match status" value="1"/>
</dbReference>
<dbReference type="InterPro" id="IPR056774">
    <property type="entry name" value="FdhE_N"/>
</dbReference>
<dbReference type="PANTHER" id="PTHR37689:SF1">
    <property type="entry name" value="PROTEIN FDHE"/>
    <property type="match status" value="1"/>
</dbReference>
<evidence type="ECO:0000259" key="4">
    <source>
        <dbReference type="Pfam" id="PF24860"/>
    </source>
</evidence>
<dbReference type="InterPro" id="IPR024064">
    <property type="entry name" value="FdhE-like_sf"/>
</dbReference>
<feature type="domain" description="FdhE central" evidence="3">
    <location>
        <begin position="196"/>
        <end position="234"/>
    </location>
</feature>